<dbReference type="Proteomes" id="UP000178930">
    <property type="component" value="Unassembled WGS sequence"/>
</dbReference>
<dbReference type="Pfam" id="PF07963">
    <property type="entry name" value="N_methyl"/>
    <property type="match status" value="1"/>
</dbReference>
<protein>
    <recommendedName>
        <fullName evidence="4">Prepilin-type N-terminal cleavage/methylation domain-containing protein</fullName>
    </recommendedName>
</protein>
<gene>
    <name evidence="2" type="ORF">A2729_03065</name>
</gene>
<comment type="caution">
    <text evidence="2">The sequence shown here is derived from an EMBL/GenBank/DDBJ whole genome shotgun (WGS) entry which is preliminary data.</text>
</comment>
<evidence type="ECO:0008006" key="4">
    <source>
        <dbReference type="Google" id="ProtNLM"/>
    </source>
</evidence>
<reference evidence="2 3" key="1">
    <citation type="journal article" date="2016" name="Nat. Commun.">
        <title>Thousands of microbial genomes shed light on interconnected biogeochemical processes in an aquifer system.</title>
        <authorList>
            <person name="Anantharaman K."/>
            <person name="Brown C.T."/>
            <person name="Hug L.A."/>
            <person name="Sharon I."/>
            <person name="Castelle C.J."/>
            <person name="Probst A.J."/>
            <person name="Thomas B.C."/>
            <person name="Singh A."/>
            <person name="Wilkins M.J."/>
            <person name="Karaoz U."/>
            <person name="Brodie E.L."/>
            <person name="Williams K.H."/>
            <person name="Hubbard S.S."/>
            <person name="Banfield J.F."/>
        </authorList>
    </citation>
    <scope>NUCLEOTIDE SEQUENCE [LARGE SCALE GENOMIC DNA]</scope>
</reference>
<proteinExistence type="predicted"/>
<dbReference type="STRING" id="1797532.A2729_03065"/>
<evidence type="ECO:0000256" key="1">
    <source>
        <dbReference type="SAM" id="Phobius"/>
    </source>
</evidence>
<dbReference type="NCBIfam" id="TIGR02532">
    <property type="entry name" value="IV_pilin_GFxxxE"/>
    <property type="match status" value="1"/>
</dbReference>
<evidence type="ECO:0000313" key="2">
    <source>
        <dbReference type="EMBL" id="OGY42869.1"/>
    </source>
</evidence>
<dbReference type="InterPro" id="IPR012902">
    <property type="entry name" value="N_methyl_site"/>
</dbReference>
<dbReference type="SUPFAM" id="SSF54523">
    <property type="entry name" value="Pili subunits"/>
    <property type="match status" value="1"/>
</dbReference>
<evidence type="ECO:0000313" key="3">
    <source>
        <dbReference type="Proteomes" id="UP000178930"/>
    </source>
</evidence>
<accession>A0A1G1XS17</accession>
<keyword evidence="1" id="KW-0812">Transmembrane</keyword>
<keyword evidence="1" id="KW-1133">Transmembrane helix</keyword>
<feature type="transmembrane region" description="Helical" evidence="1">
    <location>
        <begin position="78"/>
        <end position="106"/>
    </location>
</feature>
<dbReference type="InterPro" id="IPR045584">
    <property type="entry name" value="Pilin-like"/>
</dbReference>
<sequence>MSNQIQNPKFQKFKKILKFINLNFKFICPDFFQIYDLVKNRGSRKYYFKINMRENLRFGIRDFRCPLRLASSEASRRFGFSLIEVVVTLGIFSLLSVVIIDVYLLALKSQQQTSLRQQTLANLRYAAETISRQIRNSEIDYNYSYNQDGDSGLNGAETELALIDQAGNNYIYSLNGGELYATVNGQPSPLTEINQVKVLKALFFIEPIKDPFKEERCNAGLNPTGCLNGPPPISCTLNDSALQVRTGFCQCAQNTDCATGFCDLAQGICLPVNEQPRVTMILGFQSAGQRPQDIKTVYLQTTASSRVYKR</sequence>
<keyword evidence="1" id="KW-0472">Membrane</keyword>
<name>A0A1G1XS17_9BACT</name>
<dbReference type="AlphaFoldDB" id="A0A1G1XS17"/>
<organism evidence="2 3">
    <name type="scientific">Candidatus Buchananbacteria bacterium RIFCSPHIGHO2_01_FULL_39_14</name>
    <dbReference type="NCBI Taxonomy" id="1797532"/>
    <lineage>
        <taxon>Bacteria</taxon>
        <taxon>Candidatus Buchananiibacteriota</taxon>
    </lineage>
</organism>
<dbReference type="EMBL" id="MHIB01000049">
    <property type="protein sequence ID" value="OGY42869.1"/>
    <property type="molecule type" value="Genomic_DNA"/>
</dbReference>